<name>A0A451DHL2_9GAMM</name>
<dbReference type="OrthoDB" id="9807064at2"/>
<dbReference type="RefSeq" id="WP_157989127.1">
    <property type="nucleotide sequence ID" value="NZ_LR217730.1"/>
</dbReference>
<reference evidence="3 4" key="1">
    <citation type="submission" date="2019-02" db="EMBL/GenBank/DDBJ databases">
        <authorList>
            <person name="Manzano-Marin A."/>
            <person name="Manzano-Marin A."/>
        </authorList>
    </citation>
    <scope>NUCLEOTIDE SEQUENCE [LARGE SCALE GENOMIC DNA]</scope>
    <source>
        <strain evidence="3 4">ErCipseudotsugae</strain>
    </source>
</reference>
<dbReference type="PANTHER" id="PTHR12835:SF5">
    <property type="entry name" value="BIOTIN--PROTEIN LIGASE"/>
    <property type="match status" value="1"/>
</dbReference>
<dbReference type="GO" id="GO:0005737">
    <property type="term" value="C:cytoplasm"/>
    <property type="evidence" value="ECO:0007669"/>
    <property type="project" value="TreeGrafter"/>
</dbReference>
<dbReference type="PROSITE" id="PS51257">
    <property type="entry name" value="PROKAR_LIPOPROTEIN"/>
    <property type="match status" value="1"/>
</dbReference>
<dbReference type="Pfam" id="PF03099">
    <property type="entry name" value="BPL_LplA_LipB"/>
    <property type="match status" value="1"/>
</dbReference>
<dbReference type="EC" id="6.3.4.15" evidence="3"/>
<dbReference type="PROSITE" id="PS51733">
    <property type="entry name" value="BPL_LPL_CATALYTIC"/>
    <property type="match status" value="1"/>
</dbReference>
<dbReference type="InterPro" id="IPR004408">
    <property type="entry name" value="Biotin_CoA_COase_ligase"/>
</dbReference>
<dbReference type="SUPFAM" id="SSF55681">
    <property type="entry name" value="Class II aaRS and biotin synthetases"/>
    <property type="match status" value="1"/>
</dbReference>
<dbReference type="NCBIfam" id="TIGR00121">
    <property type="entry name" value="birA_ligase"/>
    <property type="match status" value="1"/>
</dbReference>
<dbReference type="Gene3D" id="3.30.930.10">
    <property type="entry name" value="Bira Bifunctional Protein, Domain 2"/>
    <property type="match status" value="1"/>
</dbReference>
<keyword evidence="1 3" id="KW-0436">Ligase</keyword>
<dbReference type="InterPro" id="IPR045864">
    <property type="entry name" value="aa-tRNA-synth_II/BPL/LPL"/>
</dbReference>
<dbReference type="InterPro" id="IPR004143">
    <property type="entry name" value="BPL_LPL_catalytic"/>
</dbReference>
<dbReference type="AlphaFoldDB" id="A0A451DHL2"/>
<gene>
    <name evidence="3" type="primary">birA</name>
    <name evidence="3" type="ORF">ERCIPSPA2889_317</name>
</gene>
<dbReference type="EMBL" id="LR217730">
    <property type="protein sequence ID" value="VFP86136.1"/>
    <property type="molecule type" value="Genomic_DNA"/>
</dbReference>
<proteinExistence type="predicted"/>
<dbReference type="GO" id="GO:0004077">
    <property type="term" value="F:biotin--[biotin carboxyl-carrier protein] ligase activity"/>
    <property type="evidence" value="ECO:0007669"/>
    <property type="project" value="UniProtKB-EC"/>
</dbReference>
<evidence type="ECO:0000313" key="3">
    <source>
        <dbReference type="EMBL" id="VFP86136.1"/>
    </source>
</evidence>
<dbReference type="Gene3D" id="1.10.10.10">
    <property type="entry name" value="Winged helix-like DNA-binding domain superfamily/Winged helix DNA-binding domain"/>
    <property type="match status" value="1"/>
</dbReference>
<dbReference type="CDD" id="cd16442">
    <property type="entry name" value="BPL"/>
    <property type="match status" value="1"/>
</dbReference>
<dbReference type="PANTHER" id="PTHR12835">
    <property type="entry name" value="BIOTIN PROTEIN LIGASE"/>
    <property type="match status" value="1"/>
</dbReference>
<accession>A0A451DHL2</accession>
<dbReference type="InterPro" id="IPR036388">
    <property type="entry name" value="WH-like_DNA-bd_sf"/>
</dbReference>
<evidence type="ECO:0000259" key="2">
    <source>
        <dbReference type="PROSITE" id="PS51733"/>
    </source>
</evidence>
<protein>
    <submittedName>
        <fullName evidence="3">Bifunctional ligase/repressor BirA, partial</fullName>
        <ecNumber evidence="3">6.3.4.15</ecNumber>
    </submittedName>
</protein>
<feature type="domain" description="BPL/LPL catalytic" evidence="2">
    <location>
        <begin position="66"/>
        <end position="256"/>
    </location>
</feature>
<dbReference type="Proteomes" id="UP000294343">
    <property type="component" value="Chromosome"/>
</dbReference>
<sequence>MKDCTLRIKLIKILSDGKVYSKIQLAYYMGISCSEVLYLIAMLREWNIHICILDNEYYRFACSMQLLNEQKINKELLGGRLAVIPVINSTNQYLLDTVSYLKSGDTCAAEYQKNGRGKHGAQWFSPFGSNLYFSMYWRLDQSLIVPAIGLSRLISIVIAKILQKEGVSDIRVKWPNDIYLHDRKLAGILVEIKTKTENVLDVVIGAGINLSMKKLANSILIKNSWIDLEETGMCIDKNSLLVSILNTMYIALTKFEQYGMTMGYESTMYIDNYINDFLAHIKSDHKPQSIVDLIE</sequence>
<organism evidence="3 4">
    <name type="scientific">Candidatus Erwinia haradaeae</name>
    <dbReference type="NCBI Taxonomy" id="1922217"/>
    <lineage>
        <taxon>Bacteria</taxon>
        <taxon>Pseudomonadati</taxon>
        <taxon>Pseudomonadota</taxon>
        <taxon>Gammaproteobacteria</taxon>
        <taxon>Enterobacterales</taxon>
        <taxon>Erwiniaceae</taxon>
        <taxon>Erwinia</taxon>
    </lineage>
</organism>
<evidence type="ECO:0000256" key="1">
    <source>
        <dbReference type="ARBA" id="ARBA00022598"/>
    </source>
</evidence>
<evidence type="ECO:0000313" key="4">
    <source>
        <dbReference type="Proteomes" id="UP000294343"/>
    </source>
</evidence>